<dbReference type="EMBL" id="FXTH01000011">
    <property type="protein sequence ID" value="SMO72865.1"/>
    <property type="molecule type" value="Genomic_DNA"/>
</dbReference>
<dbReference type="CDD" id="cd08198">
    <property type="entry name" value="DHQS-like"/>
    <property type="match status" value="1"/>
</dbReference>
<keyword evidence="9" id="KW-1185">Reference proteome</keyword>
<evidence type="ECO:0000259" key="6">
    <source>
        <dbReference type="Pfam" id="PF01761"/>
    </source>
</evidence>
<dbReference type="GO" id="GO:0008652">
    <property type="term" value="P:amino acid biosynthetic process"/>
    <property type="evidence" value="ECO:0007669"/>
    <property type="project" value="UniProtKB-KW"/>
</dbReference>
<dbReference type="AlphaFoldDB" id="A0A521DMN7"/>
<evidence type="ECO:0000313" key="9">
    <source>
        <dbReference type="Proteomes" id="UP000317593"/>
    </source>
</evidence>
<keyword evidence="2" id="KW-0028">Amino-acid biosynthesis</keyword>
<evidence type="ECO:0000313" key="8">
    <source>
        <dbReference type="EMBL" id="SMO72865.1"/>
    </source>
</evidence>
<dbReference type="InterPro" id="IPR030960">
    <property type="entry name" value="DHQS/DOIS_N"/>
</dbReference>
<dbReference type="GO" id="GO:0009073">
    <property type="term" value="P:aromatic amino acid family biosynthetic process"/>
    <property type="evidence" value="ECO:0007669"/>
    <property type="project" value="UniProtKB-KW"/>
</dbReference>
<dbReference type="InterPro" id="IPR050071">
    <property type="entry name" value="Dehydroquinate_synthase"/>
</dbReference>
<dbReference type="InterPro" id="IPR056179">
    <property type="entry name" value="DHQS_C"/>
</dbReference>
<dbReference type="SUPFAM" id="SSF56796">
    <property type="entry name" value="Dehydroquinate synthase-like"/>
    <property type="match status" value="1"/>
</dbReference>
<name>A0A521DMN7_9BACT</name>
<keyword evidence="3" id="KW-0520">NAD</keyword>
<dbReference type="Gene3D" id="1.20.1090.10">
    <property type="entry name" value="Dehydroquinate synthase-like - alpha domain"/>
    <property type="match status" value="1"/>
</dbReference>
<proteinExistence type="predicted"/>
<sequence length="393" mass="43170">MKIIEQKVPVSFTYNVHFTEGIFDNGNPLFSDIIQKASPEVARNVLFVIDAGVVDHHPGLPNKIKAYAHAHAGAFKLVPELQIIPGGEAAKNDPEIIEELHEAIHEANLDRHSYVTAIGGGAVLDAVGYAAGTAHRGIRLIRVPTTVLAQNDAGIGVKNGVNAFGKKNFLGIFAPPFAVLNDSAFLQTLDQRDWRSGISEAVKVALLKDAVFFEFLEDQAAVLDGRNEEAMDHLIYRCAELHMEHIATSGDPFEMGSSRPLDFGHWSAHKLEQLTNYHLRHGEAVAIGLALDCIYSTFAGMLSAAACQRILHMLKGAGFRLFIPELTHEVDDPENPESIFHGLEEFREHLGGELTIMLLDEIGKGREVHEVDYGLYRKAIAELQSFEEQGVEA</sequence>
<dbReference type="Gene3D" id="3.40.50.1970">
    <property type="match status" value="1"/>
</dbReference>
<evidence type="ECO:0000256" key="5">
    <source>
        <dbReference type="ARBA" id="ARBA00023239"/>
    </source>
</evidence>
<evidence type="ECO:0000256" key="1">
    <source>
        <dbReference type="ARBA" id="ARBA00001911"/>
    </source>
</evidence>
<dbReference type="NCBIfam" id="NF004852">
    <property type="entry name" value="PRK06203.1"/>
    <property type="match status" value="1"/>
</dbReference>
<dbReference type="OrthoDB" id="9806583at2"/>
<evidence type="ECO:0000256" key="3">
    <source>
        <dbReference type="ARBA" id="ARBA00023027"/>
    </source>
</evidence>
<protein>
    <submittedName>
        <fullName evidence="8">3-dehydroquinate synthase</fullName>
    </submittedName>
</protein>
<reference evidence="8 9" key="1">
    <citation type="submission" date="2017-05" db="EMBL/GenBank/DDBJ databases">
        <authorList>
            <person name="Varghese N."/>
            <person name="Submissions S."/>
        </authorList>
    </citation>
    <scope>NUCLEOTIDE SEQUENCE [LARGE SCALE GENOMIC DNA]</scope>
    <source>
        <strain evidence="8 9">DSM 21194</strain>
    </source>
</reference>
<evidence type="ECO:0000256" key="4">
    <source>
        <dbReference type="ARBA" id="ARBA00023141"/>
    </source>
</evidence>
<evidence type="ECO:0000256" key="2">
    <source>
        <dbReference type="ARBA" id="ARBA00022605"/>
    </source>
</evidence>
<feature type="domain" description="3-dehydroquinate synthase N-terminal" evidence="6">
    <location>
        <begin position="83"/>
        <end position="195"/>
    </location>
</feature>
<gene>
    <name evidence="8" type="ORF">SAMN06265218_11151</name>
</gene>
<organism evidence="8 9">
    <name type="scientific">Fodinibius sediminis</name>
    <dbReference type="NCBI Taxonomy" id="1214077"/>
    <lineage>
        <taxon>Bacteria</taxon>
        <taxon>Pseudomonadati</taxon>
        <taxon>Balneolota</taxon>
        <taxon>Balneolia</taxon>
        <taxon>Balneolales</taxon>
        <taxon>Balneolaceae</taxon>
        <taxon>Fodinibius</taxon>
    </lineage>
</organism>
<dbReference type="Proteomes" id="UP000317593">
    <property type="component" value="Unassembled WGS sequence"/>
</dbReference>
<dbReference type="PANTHER" id="PTHR43622">
    <property type="entry name" value="3-DEHYDROQUINATE SYNTHASE"/>
    <property type="match status" value="1"/>
</dbReference>
<accession>A0A521DMN7</accession>
<keyword evidence="4" id="KW-0057">Aromatic amino acid biosynthesis</keyword>
<dbReference type="Pfam" id="PF24621">
    <property type="entry name" value="DHQS_C"/>
    <property type="match status" value="1"/>
</dbReference>
<dbReference type="Pfam" id="PF01761">
    <property type="entry name" value="DHQ_synthase"/>
    <property type="match status" value="1"/>
</dbReference>
<dbReference type="GO" id="GO:0003856">
    <property type="term" value="F:3-dehydroquinate synthase activity"/>
    <property type="evidence" value="ECO:0007669"/>
    <property type="project" value="TreeGrafter"/>
</dbReference>
<comment type="cofactor">
    <cofactor evidence="1">
        <name>NAD(+)</name>
        <dbReference type="ChEBI" id="CHEBI:57540"/>
    </cofactor>
</comment>
<dbReference type="PANTHER" id="PTHR43622:SF7">
    <property type="entry name" value="3-DEHYDROQUINATE SYNTHASE, CHLOROPLASTIC"/>
    <property type="match status" value="1"/>
</dbReference>
<dbReference type="RefSeq" id="WP_142714965.1">
    <property type="nucleotide sequence ID" value="NZ_FXTH01000011.1"/>
</dbReference>
<keyword evidence="5" id="KW-0456">Lyase</keyword>
<feature type="domain" description="3-dehydroquinate synthase C-terminal" evidence="7">
    <location>
        <begin position="197"/>
        <end position="324"/>
    </location>
</feature>
<evidence type="ECO:0000259" key="7">
    <source>
        <dbReference type="Pfam" id="PF24621"/>
    </source>
</evidence>